<dbReference type="Pfam" id="PF00595">
    <property type="entry name" value="PDZ"/>
    <property type="match status" value="1"/>
</dbReference>
<dbReference type="InterPro" id="IPR034122">
    <property type="entry name" value="Retropepsin-like_bacterial"/>
</dbReference>
<sequence>MFFNNKTNIITILVLLFSFNLFAQKGIFKKGIITPSIYNEILNYTLKEDHIYVDVIIENKIYKFIVDTGAPTSITFNVKGDFKFIYEDELYDASNNVSKVKYVSIPSIKIGNLEYKNFTAVQSDMDAFKSLGVDGLIGGNMISKSCWDFDLENNRITLSNTLDKKEISSFNKVKVKKEDTGTPTLTMSYFNGLKEKNIFFDTGYNDFFYLSEDMFNTLNDKKVFSKALTGEGVISYSAFGPSIGKTYIAPLEMKIDNYEIPVFITAVDVDDTSNLGSKWLQYYRTILYKNHFYFKPYNKSFSQTYENIGIKTKLKNNELVISFVWDSPAIRKNNLKIDDKILSVNDREISAMSKEELKEVQRNAFKADKVKIEVNTKGNFGSTLKVGEESVK</sequence>
<reference evidence="2 3" key="1">
    <citation type="journal article" date="2016" name="J. Zhejiang Univ. Sci. B">
        <title>Antibiotic resistance mechanisms of Myroides sp.</title>
        <authorList>
            <person name="Hu S."/>
            <person name="Yuan S."/>
            <person name="Qu H."/>
            <person name="Jiang T."/>
            <person name="Zhou Y."/>
            <person name="Wang M."/>
            <person name="Ming D."/>
        </authorList>
    </citation>
    <scope>NUCLEOTIDE SEQUENCE [LARGE SCALE GENOMIC DNA]</scope>
    <source>
        <strain evidence="2 3">PR63039</strain>
    </source>
</reference>
<dbReference type="Proteomes" id="UP000069030">
    <property type="component" value="Chromosome"/>
</dbReference>
<organism evidence="2 3">
    <name type="scientific">Myroides odoratimimus</name>
    <dbReference type="NCBI Taxonomy" id="76832"/>
    <lineage>
        <taxon>Bacteria</taxon>
        <taxon>Pseudomonadati</taxon>
        <taxon>Bacteroidota</taxon>
        <taxon>Flavobacteriia</taxon>
        <taxon>Flavobacteriales</taxon>
        <taxon>Flavobacteriaceae</taxon>
        <taxon>Myroides</taxon>
    </lineage>
</organism>
<evidence type="ECO:0000259" key="1">
    <source>
        <dbReference type="PROSITE" id="PS50106"/>
    </source>
</evidence>
<dbReference type="KEGG" id="mod:AS202_14405"/>
<dbReference type="InterPro" id="IPR021109">
    <property type="entry name" value="Peptidase_aspartic_dom_sf"/>
</dbReference>
<evidence type="ECO:0000313" key="2">
    <source>
        <dbReference type="EMBL" id="ALU27277.1"/>
    </source>
</evidence>
<gene>
    <name evidence="2" type="ORF">AS202_14405</name>
</gene>
<dbReference type="InterPro" id="IPR001478">
    <property type="entry name" value="PDZ"/>
</dbReference>
<dbReference type="CDD" id="cd05483">
    <property type="entry name" value="retropepsin_like_bacteria"/>
    <property type="match status" value="1"/>
</dbReference>
<dbReference type="Gene3D" id="2.40.70.10">
    <property type="entry name" value="Acid Proteases"/>
    <property type="match status" value="1"/>
</dbReference>
<dbReference type="SUPFAM" id="SSF50630">
    <property type="entry name" value="Acid proteases"/>
    <property type="match status" value="1"/>
</dbReference>
<dbReference type="SUPFAM" id="SSF50156">
    <property type="entry name" value="PDZ domain-like"/>
    <property type="match status" value="1"/>
</dbReference>
<dbReference type="EMBL" id="CP013690">
    <property type="protein sequence ID" value="ALU27277.1"/>
    <property type="molecule type" value="Genomic_DNA"/>
</dbReference>
<dbReference type="PROSITE" id="PS50106">
    <property type="entry name" value="PDZ"/>
    <property type="match status" value="1"/>
</dbReference>
<protein>
    <recommendedName>
        <fullName evidence="1">PDZ domain-containing protein</fullName>
    </recommendedName>
</protein>
<name>A0AAI8C791_9FLAO</name>
<proteinExistence type="predicted"/>
<dbReference type="Pfam" id="PF13650">
    <property type="entry name" value="Asp_protease_2"/>
    <property type="match status" value="1"/>
</dbReference>
<dbReference type="InterPro" id="IPR036034">
    <property type="entry name" value="PDZ_sf"/>
</dbReference>
<evidence type="ECO:0000313" key="3">
    <source>
        <dbReference type="Proteomes" id="UP000069030"/>
    </source>
</evidence>
<dbReference type="RefSeq" id="WP_058699577.1">
    <property type="nucleotide sequence ID" value="NZ_CP013690.1"/>
</dbReference>
<accession>A0AAI8C791</accession>
<dbReference type="Gene3D" id="2.30.42.10">
    <property type="match status" value="1"/>
</dbReference>
<feature type="domain" description="PDZ" evidence="1">
    <location>
        <begin position="308"/>
        <end position="376"/>
    </location>
</feature>
<dbReference type="AlphaFoldDB" id="A0AAI8C791"/>